<dbReference type="AlphaFoldDB" id="A0A516Q3Y6"/>
<dbReference type="SUPFAM" id="SSF56112">
    <property type="entry name" value="Protein kinase-like (PK-like)"/>
    <property type="match status" value="1"/>
</dbReference>
<dbReference type="KEGG" id="mik:FOE78_21535"/>
<dbReference type="PANTHER" id="PTHR21310">
    <property type="entry name" value="AMINOGLYCOSIDE PHOSPHOTRANSFERASE-RELATED-RELATED"/>
    <property type="match status" value="1"/>
</dbReference>
<reference evidence="2 3" key="1">
    <citation type="submission" date="2019-07" db="EMBL/GenBank/DDBJ databases">
        <title>Microlunatus dokdonensis sp. nov. isolated from the rhizospheric soil of the wild plant Elymus tsukushiensis.</title>
        <authorList>
            <person name="Ghim S.-Y."/>
            <person name="Hwang Y.-J."/>
            <person name="Son J.-S."/>
            <person name="Shin J.-H."/>
        </authorList>
    </citation>
    <scope>NUCLEOTIDE SEQUENCE [LARGE SCALE GENOMIC DNA]</scope>
    <source>
        <strain evidence="2 3">KUDC0627</strain>
    </source>
</reference>
<dbReference type="PANTHER" id="PTHR21310:SF42">
    <property type="entry name" value="BIFUNCTIONAL AAC_APH"/>
    <property type="match status" value="1"/>
</dbReference>
<keyword evidence="2" id="KW-0808">Transferase</keyword>
<gene>
    <name evidence="2" type="ORF">FOE78_21535</name>
</gene>
<dbReference type="Pfam" id="PF01636">
    <property type="entry name" value="APH"/>
    <property type="match status" value="1"/>
</dbReference>
<dbReference type="InterPro" id="IPR011009">
    <property type="entry name" value="Kinase-like_dom_sf"/>
</dbReference>
<name>A0A516Q3Y6_9ACTN</name>
<keyword evidence="3" id="KW-1185">Reference proteome</keyword>
<dbReference type="EMBL" id="CP041692">
    <property type="protein sequence ID" value="QDP98138.1"/>
    <property type="molecule type" value="Genomic_DNA"/>
</dbReference>
<dbReference type="Gene3D" id="3.30.200.20">
    <property type="entry name" value="Phosphorylase Kinase, domain 1"/>
    <property type="match status" value="1"/>
</dbReference>
<dbReference type="Proteomes" id="UP000319263">
    <property type="component" value="Chromosome"/>
</dbReference>
<feature type="domain" description="Aminoglycoside phosphotransferase" evidence="1">
    <location>
        <begin position="41"/>
        <end position="280"/>
    </location>
</feature>
<evidence type="ECO:0000313" key="2">
    <source>
        <dbReference type="EMBL" id="QDP98138.1"/>
    </source>
</evidence>
<proteinExistence type="predicted"/>
<evidence type="ECO:0000313" key="3">
    <source>
        <dbReference type="Proteomes" id="UP000319263"/>
    </source>
</evidence>
<dbReference type="InterPro" id="IPR051678">
    <property type="entry name" value="AGP_Transferase"/>
</dbReference>
<evidence type="ECO:0000259" key="1">
    <source>
        <dbReference type="Pfam" id="PF01636"/>
    </source>
</evidence>
<dbReference type="OrthoDB" id="9797603at2"/>
<dbReference type="InterPro" id="IPR002575">
    <property type="entry name" value="Aminoglycoside_PTrfase"/>
</dbReference>
<dbReference type="GO" id="GO:0016740">
    <property type="term" value="F:transferase activity"/>
    <property type="evidence" value="ECO:0007669"/>
    <property type="project" value="UniProtKB-KW"/>
</dbReference>
<protein>
    <submittedName>
        <fullName evidence="2">Aminoglycoside phosphotransferase family protein</fullName>
    </submittedName>
</protein>
<sequence length="312" mass="34920">MAPVTDILHDDELAIDRDLVRRLVDRDLPEHAELPLSRLGASGSSNALFRLGDDLLVRMPRQPGGSGSINLERRWSPLMAANLPVEVPEILAVGEPGFGYPEHWSVVRWIDGRHPDVVGPDHAADESRTQFAGDFADVLLALRETEVPADAYADPALRNYRGLPLITRAEATRRDIEACRRIDGLDLDLDAALRFWEQAMRLPGVADETPPRWYHCDLLAENLLVRDGRLTAVLDFGGLAIGDPAIDLHGVWELFDEPSREIVRERAGIDEAEWQRGRAWALSIAVMTFPYYWHTMPQRCASRLAMARNALA</sequence>
<dbReference type="CDD" id="cd05155">
    <property type="entry name" value="APH_ChoK_like_1"/>
    <property type="match status" value="1"/>
</dbReference>
<organism evidence="2 3">
    <name type="scientific">Microlunatus elymi</name>
    <dbReference type="NCBI Taxonomy" id="2596828"/>
    <lineage>
        <taxon>Bacteria</taxon>
        <taxon>Bacillati</taxon>
        <taxon>Actinomycetota</taxon>
        <taxon>Actinomycetes</taxon>
        <taxon>Propionibacteriales</taxon>
        <taxon>Propionibacteriaceae</taxon>
        <taxon>Microlunatus</taxon>
    </lineage>
</organism>
<accession>A0A516Q3Y6</accession>
<dbReference type="Gene3D" id="3.90.1200.10">
    <property type="match status" value="1"/>
</dbReference>